<dbReference type="EMBL" id="FQXB01000001">
    <property type="protein sequence ID" value="SHG76917.1"/>
    <property type="molecule type" value="Genomic_DNA"/>
</dbReference>
<dbReference type="PANTHER" id="PTHR37945">
    <property type="entry name" value="EXTRACELLULAR TUNGSTATE BINDING PROTEIN"/>
    <property type="match status" value="1"/>
</dbReference>
<accession>A0A1M5MID3</accession>
<proteinExistence type="predicted"/>
<dbReference type="Proteomes" id="UP000184074">
    <property type="component" value="Unassembled WGS sequence"/>
</dbReference>
<dbReference type="STRING" id="1508389.SAMN05444003_0841"/>
<dbReference type="InterPro" id="IPR052738">
    <property type="entry name" value="ABC-Tungstate_binding"/>
</dbReference>
<feature type="chain" id="PRO_5012951564" evidence="1">
    <location>
        <begin position="16"/>
        <end position="261"/>
    </location>
</feature>
<keyword evidence="1" id="KW-0732">Signal</keyword>
<feature type="domain" description="PBP" evidence="2">
    <location>
        <begin position="19"/>
        <end position="228"/>
    </location>
</feature>
<evidence type="ECO:0000256" key="1">
    <source>
        <dbReference type="SAM" id="SignalP"/>
    </source>
</evidence>
<feature type="signal peptide" evidence="1">
    <location>
        <begin position="1"/>
        <end position="15"/>
    </location>
</feature>
<dbReference type="RefSeq" id="WP_072899539.1">
    <property type="nucleotide sequence ID" value="NZ_FQXB01000001.1"/>
</dbReference>
<dbReference type="OrthoDB" id="186379at2"/>
<evidence type="ECO:0000313" key="4">
    <source>
        <dbReference type="Proteomes" id="UP000184074"/>
    </source>
</evidence>
<dbReference type="Pfam" id="PF12849">
    <property type="entry name" value="PBP_like_2"/>
    <property type="match status" value="1"/>
</dbReference>
<dbReference type="Gene3D" id="3.40.190.10">
    <property type="entry name" value="Periplasmic binding protein-like II"/>
    <property type="match status" value="2"/>
</dbReference>
<dbReference type="SUPFAM" id="SSF53850">
    <property type="entry name" value="Periplasmic binding protein-like II"/>
    <property type="match status" value="1"/>
</dbReference>
<protein>
    <submittedName>
        <fullName evidence="3">Tungstate transport system substrate-binding protein</fullName>
    </submittedName>
</protein>
<reference evidence="3 4" key="1">
    <citation type="submission" date="2016-11" db="EMBL/GenBank/DDBJ databases">
        <authorList>
            <person name="Jaros S."/>
            <person name="Januszkiewicz K."/>
            <person name="Wedrychowicz H."/>
        </authorList>
    </citation>
    <scope>NUCLEOTIDE SEQUENCE [LARGE SCALE GENOMIC DNA]</scope>
    <source>
        <strain evidence="3 4">DSM 28715</strain>
    </source>
</reference>
<organism evidence="3 4">
    <name type="scientific">Cognatiyoonia sediminum</name>
    <dbReference type="NCBI Taxonomy" id="1508389"/>
    <lineage>
        <taxon>Bacteria</taxon>
        <taxon>Pseudomonadati</taxon>
        <taxon>Pseudomonadota</taxon>
        <taxon>Alphaproteobacteria</taxon>
        <taxon>Rhodobacterales</taxon>
        <taxon>Paracoccaceae</taxon>
        <taxon>Cognatiyoonia</taxon>
    </lineage>
</organism>
<sequence length="261" mass="28041">MIRFLPFLLAAPAFADPITLQSTTSTQNSGLYDAILPAFTAESGIEVQVVAVGTGQALQNARNCDGDLLIVHATEAEEAFVADGYGTNRADLMYNDFVIVGPPADPADIRGTDDVQAALSAIAAAEARFMSRGDDSGTHKAELRLWAPTDIDPAEFSGTWYLETGAGMGATLNTARGLNAYVMTDRATWLRFGNKGDFELLLEGDPDLFNQYGVVQISPDHCPRANLTDAATLRNWLLNDGQEAIAAYEVEGEQLFFPNAD</sequence>
<keyword evidence="4" id="KW-1185">Reference proteome</keyword>
<gene>
    <name evidence="3" type="ORF">SAMN05444003_0841</name>
</gene>
<dbReference type="PANTHER" id="PTHR37945:SF1">
    <property type="entry name" value="EXTRACELLULAR TUNGSTATE BINDING PROTEIN"/>
    <property type="match status" value="1"/>
</dbReference>
<dbReference type="AlphaFoldDB" id="A0A1M5MID3"/>
<evidence type="ECO:0000259" key="2">
    <source>
        <dbReference type="Pfam" id="PF12849"/>
    </source>
</evidence>
<name>A0A1M5MID3_9RHOB</name>
<dbReference type="InterPro" id="IPR024370">
    <property type="entry name" value="PBP_domain"/>
</dbReference>
<evidence type="ECO:0000313" key="3">
    <source>
        <dbReference type="EMBL" id="SHG76917.1"/>
    </source>
</evidence>